<proteinExistence type="inferred from homology"/>
<organism evidence="13 14">
    <name type="scientific">Pseudoglutamicibacter cumminsii</name>
    <dbReference type="NCBI Taxonomy" id="156979"/>
    <lineage>
        <taxon>Bacteria</taxon>
        <taxon>Bacillati</taxon>
        <taxon>Actinomycetota</taxon>
        <taxon>Actinomycetes</taxon>
        <taxon>Micrococcales</taxon>
        <taxon>Micrococcaceae</taxon>
        <taxon>Pseudoglutamicibacter</taxon>
    </lineage>
</organism>
<evidence type="ECO:0000256" key="7">
    <source>
        <dbReference type="ARBA" id="ARBA00023229"/>
    </source>
</evidence>
<feature type="binding site" evidence="9">
    <location>
        <position position="236"/>
    </location>
    <ligand>
        <name>NADPH</name>
        <dbReference type="ChEBI" id="CHEBI:57783"/>
    </ligand>
</feature>
<feature type="binding site" evidence="9">
    <location>
        <position position="207"/>
    </location>
    <ligand>
        <name>1-deoxy-D-xylulose 5-phosphate</name>
        <dbReference type="ChEBI" id="CHEBI:57792"/>
    </ligand>
</feature>
<feature type="binding site" evidence="9">
    <location>
        <position position="181"/>
    </location>
    <ligand>
        <name>Mn(2+)</name>
        <dbReference type="ChEBI" id="CHEBI:29035"/>
    </ligand>
</feature>
<dbReference type="GO" id="GO:0070402">
    <property type="term" value="F:NADPH binding"/>
    <property type="evidence" value="ECO:0007669"/>
    <property type="project" value="InterPro"/>
</dbReference>
<feature type="binding site" evidence="9">
    <location>
        <position position="14"/>
    </location>
    <ligand>
        <name>NADPH</name>
        <dbReference type="ChEBI" id="CHEBI:57783"/>
    </ligand>
</feature>
<accession>A0AAP4C9D5</accession>
<feature type="domain" description="1-deoxy-D-xylulose 5-phosphate reductoisomerase C-terminal" evidence="11">
    <location>
        <begin position="177"/>
        <end position="260"/>
    </location>
</feature>
<dbReference type="InterPro" id="IPR036291">
    <property type="entry name" value="NAD(P)-bd_dom_sf"/>
</dbReference>
<feature type="domain" description="1-deoxy-D-xylulose 5-phosphate reductoisomerase N-terminal" evidence="10">
    <location>
        <begin position="105"/>
        <end position="165"/>
    </location>
</feature>
<dbReference type="GO" id="GO:0051484">
    <property type="term" value="P:isopentenyl diphosphate biosynthetic process, methylerythritol 4-phosphate pathway involved in terpenoid biosynthetic process"/>
    <property type="evidence" value="ECO:0007669"/>
    <property type="project" value="TreeGrafter"/>
</dbReference>
<dbReference type="Pfam" id="PF02670">
    <property type="entry name" value="DXP_reductoisom"/>
    <property type="match status" value="2"/>
</dbReference>
<feature type="binding site" evidence="9">
    <location>
        <position position="13"/>
    </location>
    <ligand>
        <name>NADPH</name>
        <dbReference type="ChEBI" id="CHEBI:57783"/>
    </ligand>
</feature>
<dbReference type="PANTHER" id="PTHR30525:SF0">
    <property type="entry name" value="1-DEOXY-D-XYLULOSE 5-PHOSPHATE REDUCTOISOMERASE, CHLOROPLASTIC"/>
    <property type="match status" value="1"/>
</dbReference>
<evidence type="ECO:0000313" key="14">
    <source>
        <dbReference type="Proteomes" id="UP001240483"/>
    </source>
</evidence>
<feature type="binding site" evidence="9">
    <location>
        <position position="230"/>
    </location>
    <ligand>
        <name>1-deoxy-D-xylulose 5-phosphate</name>
        <dbReference type="ChEBI" id="CHEBI:57792"/>
    </ligand>
</feature>
<dbReference type="EMBL" id="JASODW010000009">
    <property type="protein sequence ID" value="MDK6275587.1"/>
    <property type="molecule type" value="Genomic_DNA"/>
</dbReference>
<dbReference type="InterPro" id="IPR003821">
    <property type="entry name" value="DXP_reductoisomerase"/>
</dbReference>
<keyword evidence="3 9" id="KW-0479">Metal-binding</keyword>
<feature type="binding site" evidence="9">
    <location>
        <position position="252"/>
    </location>
    <ligand>
        <name>Mn(2+)</name>
        <dbReference type="ChEBI" id="CHEBI:29035"/>
    </ligand>
</feature>
<feature type="domain" description="DXP reductoisomerase C-terminal" evidence="12">
    <location>
        <begin position="293"/>
        <end position="413"/>
    </location>
</feature>
<feature type="binding site" evidence="9">
    <location>
        <position position="249"/>
    </location>
    <ligand>
        <name>1-deoxy-D-xylulose 5-phosphate</name>
        <dbReference type="ChEBI" id="CHEBI:57792"/>
    </ligand>
</feature>
<evidence type="ECO:0000259" key="11">
    <source>
        <dbReference type="Pfam" id="PF08436"/>
    </source>
</evidence>
<dbReference type="Proteomes" id="UP001240483">
    <property type="component" value="Unassembled WGS sequence"/>
</dbReference>
<feature type="binding site" evidence="9">
    <location>
        <position position="157"/>
    </location>
    <ligand>
        <name>NADPH</name>
        <dbReference type="ChEBI" id="CHEBI:57783"/>
    </ligand>
</feature>
<feature type="binding site" evidence="9">
    <location>
        <position position="11"/>
    </location>
    <ligand>
        <name>NADPH</name>
        <dbReference type="ChEBI" id="CHEBI:57783"/>
    </ligand>
</feature>
<dbReference type="InterPro" id="IPR026877">
    <property type="entry name" value="DXPR_C"/>
</dbReference>
<feature type="binding site" evidence="9">
    <location>
        <position position="183"/>
    </location>
    <ligand>
        <name>1-deoxy-D-xylulose 5-phosphate</name>
        <dbReference type="ChEBI" id="CHEBI:57792"/>
    </ligand>
</feature>
<keyword evidence="5 9" id="KW-0560">Oxidoreductase</keyword>
<comment type="caution">
    <text evidence="13">The sequence shown here is derived from an EMBL/GenBank/DDBJ whole genome shotgun (WGS) entry which is preliminary data.</text>
</comment>
<keyword evidence="9" id="KW-0460">Magnesium</keyword>
<dbReference type="AlphaFoldDB" id="A0AAP4C9D5"/>
<comment type="cofactor">
    <cofactor evidence="9">
        <name>Mg(2+)</name>
        <dbReference type="ChEBI" id="CHEBI:18420"/>
    </cofactor>
    <cofactor evidence="9">
        <name>Mn(2+)</name>
        <dbReference type="ChEBI" id="CHEBI:29035"/>
    </cofactor>
</comment>
<gene>
    <name evidence="9" type="primary">dxr</name>
    <name evidence="13" type="ORF">QP116_07580</name>
</gene>
<dbReference type="InterPro" id="IPR036169">
    <property type="entry name" value="DXPR_C_sf"/>
</dbReference>
<evidence type="ECO:0000256" key="4">
    <source>
        <dbReference type="ARBA" id="ARBA00022857"/>
    </source>
</evidence>
<comment type="caution">
    <text evidence="9">Lacks conserved residue(s) required for the propagation of feature annotation.</text>
</comment>
<feature type="binding site" evidence="9">
    <location>
        <position position="248"/>
    </location>
    <ligand>
        <name>1-deoxy-D-xylulose 5-phosphate</name>
        <dbReference type="ChEBI" id="CHEBI:57792"/>
    </ligand>
</feature>
<feature type="binding site" evidence="9">
    <location>
        <position position="183"/>
    </location>
    <ligand>
        <name>Mn(2+)</name>
        <dbReference type="ChEBI" id="CHEBI:29035"/>
    </ligand>
</feature>
<dbReference type="RefSeq" id="WP_260076571.1">
    <property type="nucleotide sequence ID" value="NZ_JALXKR010000006.1"/>
</dbReference>
<keyword evidence="6 9" id="KW-0464">Manganese</keyword>
<dbReference type="HAMAP" id="MF_00183">
    <property type="entry name" value="DXP_reductoisom"/>
    <property type="match status" value="1"/>
</dbReference>
<evidence type="ECO:0000256" key="1">
    <source>
        <dbReference type="ARBA" id="ARBA00005094"/>
    </source>
</evidence>
<dbReference type="Pfam" id="PF08436">
    <property type="entry name" value="DXP_redisom_C"/>
    <property type="match status" value="1"/>
</dbReference>
<feature type="binding site" evidence="9">
    <location>
        <position position="182"/>
    </location>
    <ligand>
        <name>1-deoxy-D-xylulose 5-phosphate</name>
        <dbReference type="ChEBI" id="CHEBI:57792"/>
    </ligand>
</feature>
<dbReference type="Gene3D" id="1.10.1740.10">
    <property type="match status" value="1"/>
</dbReference>
<evidence type="ECO:0000259" key="10">
    <source>
        <dbReference type="Pfam" id="PF02670"/>
    </source>
</evidence>
<dbReference type="PANTHER" id="PTHR30525">
    <property type="entry name" value="1-DEOXY-D-XYLULOSE 5-PHOSPHATE REDUCTOISOMERASE"/>
    <property type="match status" value="1"/>
</dbReference>
<evidence type="ECO:0000256" key="5">
    <source>
        <dbReference type="ARBA" id="ARBA00023002"/>
    </source>
</evidence>
<evidence type="ECO:0000256" key="8">
    <source>
        <dbReference type="ARBA" id="ARBA00048543"/>
    </source>
</evidence>
<dbReference type="EC" id="1.1.1.267" evidence="9"/>
<evidence type="ECO:0000259" key="12">
    <source>
        <dbReference type="Pfam" id="PF13288"/>
    </source>
</evidence>
<protein>
    <recommendedName>
        <fullName evidence="9">1-deoxy-D-xylulose 5-phosphate reductoisomerase</fullName>
        <shortName evidence="9">DXP reductoisomerase</shortName>
        <ecNumber evidence="9">1.1.1.267</ecNumber>
    </recommendedName>
    <alternativeName>
        <fullName evidence="9">1-deoxyxylulose-5-phosphate reductoisomerase</fullName>
    </alternativeName>
    <alternativeName>
        <fullName evidence="9">2-C-methyl-D-erythritol 4-phosphate synthase</fullName>
    </alternativeName>
</protein>
<keyword evidence="7 9" id="KW-0414">Isoprene biosynthesis</keyword>
<dbReference type="Pfam" id="PF13288">
    <property type="entry name" value="DXPR_C"/>
    <property type="match status" value="1"/>
</dbReference>
<feature type="binding site" evidence="9">
    <location>
        <position position="159"/>
    </location>
    <ligand>
        <name>NADPH</name>
        <dbReference type="ChEBI" id="CHEBI:57783"/>
    </ligand>
</feature>
<comment type="function">
    <text evidence="9">Catalyzes the NADPH-dependent rearrangement and reduction of 1-deoxy-D-xylulose-5-phosphate (DXP) to 2-C-methyl-D-erythritol 4-phosphate (MEP).</text>
</comment>
<sequence>MARSVVVVGSTGSIGTQALAQMVRAAGRFAVRALSAGQQARELAAQAVVFRPDVVGLAGAEGMSADDVRGGFLLHLAGAKETAARDGGLELVGVGFVEVDAAGLDEYTPELVVGEDAARVCAGLPDVDVVLNGVTGSRGLRPTLAAIEAGSTVALANKESLVAGGRLVMEAAAPGQIVPVDSEHSAIAQALRSGARSEVERLIITASGGPFRGWSAEHLEDVTPEQALAHPTWDMGRVVTTNSATLVNKALEVIEAHLLFDVALDRIVPVVHPQSVVHSMVEFVDGSTIAQASPPDMGLPIALGLNWPDRLPGACAPVDWTQAHTWEFFPLDHDAFPAVELAKKAQETSPTHMAVYNAANEEAVDAFHDGVIGFRKIVEVVAHVVEAYDADANAAEYGRSVEGVLAAEAWARDAARKLWA</sequence>
<evidence type="ECO:0000256" key="2">
    <source>
        <dbReference type="ARBA" id="ARBA00006825"/>
    </source>
</evidence>
<keyword evidence="4 9" id="KW-0521">NADP</keyword>
<feature type="binding site" evidence="9">
    <location>
        <position position="158"/>
    </location>
    <ligand>
        <name>1-deoxy-D-xylulose 5-phosphate</name>
        <dbReference type="ChEBI" id="CHEBI:57792"/>
    </ligand>
</feature>
<comment type="similarity">
    <text evidence="2 9">Belongs to the DXR family.</text>
</comment>
<evidence type="ECO:0000256" key="9">
    <source>
        <dbReference type="HAMAP-Rule" id="MF_00183"/>
    </source>
</evidence>
<evidence type="ECO:0000313" key="13">
    <source>
        <dbReference type="EMBL" id="MDK6275587.1"/>
    </source>
</evidence>
<reference evidence="13" key="1">
    <citation type="submission" date="2023-05" db="EMBL/GenBank/DDBJ databases">
        <title>Cataloging the Phylogenetic Diversity of Human Bladder Bacteria.</title>
        <authorList>
            <person name="Du J."/>
        </authorList>
    </citation>
    <scope>NUCLEOTIDE SEQUENCE</scope>
    <source>
        <strain evidence="13">UMB9978</strain>
    </source>
</reference>
<dbReference type="SUPFAM" id="SSF69055">
    <property type="entry name" value="1-deoxy-D-xylulose-5-phosphate reductoisomerase, C-terminal domain"/>
    <property type="match status" value="1"/>
</dbReference>
<feature type="binding site" evidence="9">
    <location>
        <position position="37"/>
    </location>
    <ligand>
        <name>NADPH</name>
        <dbReference type="ChEBI" id="CHEBI:57783"/>
    </ligand>
</feature>
<dbReference type="GO" id="GO:0030604">
    <property type="term" value="F:1-deoxy-D-xylulose-5-phosphate reductoisomerase activity"/>
    <property type="evidence" value="ECO:0007669"/>
    <property type="project" value="UniProtKB-UniRule"/>
</dbReference>
<dbReference type="SUPFAM" id="SSF55347">
    <property type="entry name" value="Glyceraldehyde-3-phosphate dehydrogenase-like, C-terminal domain"/>
    <property type="match status" value="1"/>
</dbReference>
<dbReference type="SUPFAM" id="SSF51735">
    <property type="entry name" value="NAD(P)-binding Rossmann-fold domains"/>
    <property type="match status" value="2"/>
</dbReference>
<comment type="pathway">
    <text evidence="1 9">Isoprenoid biosynthesis; isopentenyl diphosphate biosynthesis via DXP pathway; isopentenyl diphosphate from 1-deoxy-D-xylulose 5-phosphate: step 1/6.</text>
</comment>
<dbReference type="InterPro" id="IPR013644">
    <property type="entry name" value="DXP_reductoisomerase_C"/>
</dbReference>
<feature type="binding site" evidence="9">
    <location>
        <position position="12"/>
    </location>
    <ligand>
        <name>NADPH</name>
        <dbReference type="ChEBI" id="CHEBI:57783"/>
    </ligand>
</feature>
<evidence type="ECO:0000256" key="6">
    <source>
        <dbReference type="ARBA" id="ARBA00023211"/>
    </source>
</evidence>
<comment type="catalytic activity">
    <reaction evidence="8">
        <text>2-C-methyl-D-erythritol 4-phosphate + NADP(+) = 1-deoxy-D-xylulose 5-phosphate + NADPH + H(+)</text>
        <dbReference type="Rhea" id="RHEA:13717"/>
        <dbReference type="ChEBI" id="CHEBI:15378"/>
        <dbReference type="ChEBI" id="CHEBI:57783"/>
        <dbReference type="ChEBI" id="CHEBI:57792"/>
        <dbReference type="ChEBI" id="CHEBI:58262"/>
        <dbReference type="ChEBI" id="CHEBI:58349"/>
        <dbReference type="EC" id="1.1.1.267"/>
    </reaction>
    <physiologicalReaction direction="right-to-left" evidence="8">
        <dbReference type="Rhea" id="RHEA:13719"/>
    </physiologicalReaction>
</comment>
<feature type="domain" description="1-deoxy-D-xylulose 5-phosphate reductoisomerase N-terminal" evidence="10">
    <location>
        <begin position="5"/>
        <end position="61"/>
    </location>
</feature>
<feature type="binding site" evidence="9">
    <location>
        <position position="243"/>
    </location>
    <ligand>
        <name>1-deoxy-D-xylulose 5-phosphate</name>
        <dbReference type="ChEBI" id="CHEBI:57792"/>
    </ligand>
</feature>
<dbReference type="GO" id="GO:0030145">
    <property type="term" value="F:manganese ion binding"/>
    <property type="evidence" value="ECO:0007669"/>
    <property type="project" value="TreeGrafter"/>
</dbReference>
<dbReference type="InterPro" id="IPR013512">
    <property type="entry name" value="DXP_reductoisomerase_N"/>
</dbReference>
<evidence type="ECO:0000256" key="3">
    <source>
        <dbReference type="ARBA" id="ARBA00022723"/>
    </source>
</evidence>
<feature type="binding site" evidence="9">
    <location>
        <position position="252"/>
    </location>
    <ligand>
        <name>1-deoxy-D-xylulose 5-phosphate</name>
        <dbReference type="ChEBI" id="CHEBI:57792"/>
    </ligand>
</feature>
<name>A0AAP4C9D5_9MICC</name>
<dbReference type="PIRSF" id="PIRSF006205">
    <property type="entry name" value="Dxp_reductismrs"/>
    <property type="match status" value="1"/>
</dbReference>
<dbReference type="Gene3D" id="3.40.50.720">
    <property type="entry name" value="NAD(P)-binding Rossmann-like Domain"/>
    <property type="match status" value="1"/>
</dbReference>